<feature type="region of interest" description="Disordered" evidence="1">
    <location>
        <begin position="151"/>
        <end position="221"/>
    </location>
</feature>
<proteinExistence type="predicted"/>
<comment type="caution">
    <text evidence="2">The sequence shown here is derived from an EMBL/GenBank/DDBJ whole genome shotgun (WGS) entry which is preliminary data.</text>
</comment>
<feature type="compositionally biased region" description="Polar residues" evidence="1">
    <location>
        <begin position="275"/>
        <end position="292"/>
    </location>
</feature>
<dbReference type="OrthoDB" id="25896at2759"/>
<feature type="region of interest" description="Disordered" evidence="1">
    <location>
        <begin position="316"/>
        <end position="355"/>
    </location>
</feature>
<feature type="region of interest" description="Disordered" evidence="1">
    <location>
        <begin position="234"/>
        <end position="295"/>
    </location>
</feature>
<feature type="compositionally biased region" description="Low complexity" evidence="1">
    <location>
        <begin position="255"/>
        <end position="266"/>
    </location>
</feature>
<organism evidence="2 3">
    <name type="scientific">Salinomyces thailandicus</name>
    <dbReference type="NCBI Taxonomy" id="706561"/>
    <lineage>
        <taxon>Eukaryota</taxon>
        <taxon>Fungi</taxon>
        <taxon>Dikarya</taxon>
        <taxon>Ascomycota</taxon>
        <taxon>Pezizomycotina</taxon>
        <taxon>Dothideomycetes</taxon>
        <taxon>Dothideomycetidae</taxon>
        <taxon>Mycosphaerellales</taxon>
        <taxon>Teratosphaeriaceae</taxon>
        <taxon>Salinomyces</taxon>
    </lineage>
</organism>
<feature type="compositionally biased region" description="Polar residues" evidence="1">
    <location>
        <begin position="327"/>
        <end position="354"/>
    </location>
</feature>
<evidence type="ECO:0000313" key="2">
    <source>
        <dbReference type="EMBL" id="TKA32083.1"/>
    </source>
</evidence>
<dbReference type="AlphaFoldDB" id="A0A4U0U9R1"/>
<feature type="region of interest" description="Disordered" evidence="1">
    <location>
        <begin position="33"/>
        <end position="52"/>
    </location>
</feature>
<keyword evidence="3" id="KW-1185">Reference proteome</keyword>
<reference evidence="2 3" key="1">
    <citation type="submission" date="2017-03" db="EMBL/GenBank/DDBJ databases">
        <title>Genomes of endolithic fungi from Antarctica.</title>
        <authorList>
            <person name="Coleine C."/>
            <person name="Masonjones S."/>
            <person name="Stajich J.E."/>
        </authorList>
    </citation>
    <scope>NUCLEOTIDE SEQUENCE [LARGE SCALE GENOMIC DNA]</scope>
    <source>
        <strain evidence="2 3">CCFEE 6315</strain>
    </source>
</reference>
<sequence>MSVVGEVVGIIACVAGVVSAYRDGGMIIKKIKHRREQRRAPPPPRLLEESVAEAPEEIEKEKKRGVQRFGAAFAQGDHVAVIALQQITIQLQGTLLEKLRNATLDDEMVTDFTFLVDAADLGRDRTISAMLDLRQRLLQAAPINEIQAPAMNERQAQSRQPSGSKVPQTKSKELPTKPANEPAPLSKQQHRPQTQTRDNASSSEASAKDNAGAGADVEPSFRKRHSSLLGFFRHHRMNSGSNEQVPRASDPARKSSTSTPASVSVPFKPPPQCDASEQQPAQSAEMTETQFKYQPWEDDPAAIWAPERRDTVASLSVAPDMPAAPRASTTRQSLSGASSMVRTNTNRTASTAVPTPTPENEYLGFCKSAWKLQNGDRRGMDKRKEFHDGWVQSNYYFLACAHSRCAFAGRIPLDKIWDKVFRWDAKGIKLRWAFLAKSHIPQYKVKDRQFRFQCIFCVYLGEEKRQTFVGDNAYLRHVSDEHHDQTLGEVVLYKSGCIAHREADDSEEFDINFWPVNAGEQVDLNEAAGMFNERVSGYEESAHPGAGAHDSVFNEPWNEGLSDFHWGADFERSVHE</sequence>
<feature type="compositionally biased region" description="Polar residues" evidence="1">
    <location>
        <begin position="154"/>
        <end position="169"/>
    </location>
</feature>
<dbReference type="Proteomes" id="UP000308549">
    <property type="component" value="Unassembled WGS sequence"/>
</dbReference>
<name>A0A4U0U9R1_9PEZI</name>
<gene>
    <name evidence="2" type="ORF">B0A50_01330</name>
</gene>
<protein>
    <submittedName>
        <fullName evidence="2">Uncharacterized protein</fullName>
    </submittedName>
</protein>
<dbReference type="EMBL" id="NAJL01000006">
    <property type="protein sequence ID" value="TKA32083.1"/>
    <property type="molecule type" value="Genomic_DNA"/>
</dbReference>
<evidence type="ECO:0000313" key="3">
    <source>
        <dbReference type="Proteomes" id="UP000308549"/>
    </source>
</evidence>
<evidence type="ECO:0000256" key="1">
    <source>
        <dbReference type="SAM" id="MobiDB-lite"/>
    </source>
</evidence>
<feature type="compositionally biased region" description="Polar residues" evidence="1">
    <location>
        <begin position="191"/>
        <end position="205"/>
    </location>
</feature>
<accession>A0A4U0U9R1</accession>